<name>A0A160VI91_9ZZZZ</name>
<reference evidence="7" key="1">
    <citation type="submission" date="2015-10" db="EMBL/GenBank/DDBJ databases">
        <authorList>
            <person name="Gilbert D.G."/>
        </authorList>
    </citation>
    <scope>NUCLEOTIDE SEQUENCE</scope>
</reference>
<sequence length="460" mass="50402">MINKDLNQYSDFFSAYTELRMQENRNNRISMVNGDVMGNSISSSSGVSSRVYKEGNWGFASNPDLSDSAVEYVVQSASDNVRFMNDRNKIQCGFILPDTCGHYEMDLTTQVSRNSQKQWIDFLKDIDSYIQKKYSHLTSRTIVLAGLDMEKSLLTSSGSTSYSMTPRGIMYVSLNMEKNGEPVELMDVFGGLGQLEDHFLDPTQFYSDIDNLADHLSRKADGVYADAGMKDVILDADLAGILAHEAIGHTTEADLVLGGSVAGEYMGRQVSSELVTLIDYANSVDDKTCPVPVYIDDEGTPSEDTVIIKDGELKSFMHNKDSARHFETKPTGNARAYAFSDEPLIRMRNTAIEPGANTLEEMIAAIDDGYYLMKSSNGQADSTSEFMFGVPLGYEIKGGKLGNAIKDTTISGVAFDVLKTIDMISSDMTWSSGGMCGKKQWIPVGMGGPAIKCQVNIGGR</sequence>
<comment type="similarity">
    <text evidence="1">Belongs to the peptidase U62 family.</text>
</comment>
<feature type="domain" description="Metalloprotease TldD/E C-terminal" evidence="6">
    <location>
        <begin position="231"/>
        <end position="454"/>
    </location>
</feature>
<organism evidence="7">
    <name type="scientific">hydrothermal vent metagenome</name>
    <dbReference type="NCBI Taxonomy" id="652676"/>
    <lineage>
        <taxon>unclassified sequences</taxon>
        <taxon>metagenomes</taxon>
        <taxon>ecological metagenomes</taxon>
    </lineage>
</organism>
<dbReference type="PANTHER" id="PTHR30624:SF0">
    <property type="entry name" value="METALLOPROTEASE SLR0863"/>
    <property type="match status" value="1"/>
</dbReference>
<dbReference type="InterPro" id="IPR051463">
    <property type="entry name" value="Peptidase_U62_metallo"/>
</dbReference>
<dbReference type="Pfam" id="PF19289">
    <property type="entry name" value="PmbA_TldD_3rd"/>
    <property type="match status" value="1"/>
</dbReference>
<dbReference type="EMBL" id="FAXC01000449">
    <property type="protein sequence ID" value="CUV10610.1"/>
    <property type="molecule type" value="Genomic_DNA"/>
</dbReference>
<dbReference type="Gene3D" id="3.30.2290.10">
    <property type="entry name" value="PmbA/TldD superfamily"/>
    <property type="match status" value="1"/>
</dbReference>
<evidence type="ECO:0000259" key="6">
    <source>
        <dbReference type="Pfam" id="PF19289"/>
    </source>
</evidence>
<dbReference type="AlphaFoldDB" id="A0A160VI91"/>
<keyword evidence="4" id="KW-0482">Metalloprotease</keyword>
<evidence type="ECO:0000256" key="1">
    <source>
        <dbReference type="ARBA" id="ARBA00005836"/>
    </source>
</evidence>
<dbReference type="GO" id="GO:0005829">
    <property type="term" value="C:cytosol"/>
    <property type="evidence" value="ECO:0007669"/>
    <property type="project" value="TreeGrafter"/>
</dbReference>
<dbReference type="InterPro" id="IPR002510">
    <property type="entry name" value="Metalloprtase-TldD/E_N"/>
</dbReference>
<protein>
    <submittedName>
        <fullName evidence="7">TldD protein, part of TldE/TldD proteolytic complex</fullName>
    </submittedName>
</protein>
<keyword evidence="3" id="KW-0378">Hydrolase</keyword>
<gene>
    <name evidence="7" type="ORF">MGWOODY_Mmi2432</name>
</gene>
<dbReference type="InterPro" id="IPR045569">
    <property type="entry name" value="Metalloprtase-TldD/E_C"/>
</dbReference>
<dbReference type="PANTHER" id="PTHR30624">
    <property type="entry name" value="UNCHARACTERIZED PROTEIN TLDD AND PMBA"/>
    <property type="match status" value="1"/>
</dbReference>
<accession>A0A160VI91</accession>
<dbReference type="GO" id="GO:0008237">
    <property type="term" value="F:metallopeptidase activity"/>
    <property type="evidence" value="ECO:0007669"/>
    <property type="project" value="UniProtKB-KW"/>
</dbReference>
<keyword evidence="2" id="KW-0645">Protease</keyword>
<evidence type="ECO:0000259" key="5">
    <source>
        <dbReference type="Pfam" id="PF01523"/>
    </source>
</evidence>
<dbReference type="GO" id="GO:0006508">
    <property type="term" value="P:proteolysis"/>
    <property type="evidence" value="ECO:0007669"/>
    <property type="project" value="UniProtKB-KW"/>
</dbReference>
<evidence type="ECO:0000313" key="7">
    <source>
        <dbReference type="EMBL" id="CUV10610.1"/>
    </source>
</evidence>
<feature type="domain" description="Metalloprotease TldD/E N-terminal" evidence="5">
    <location>
        <begin position="18"/>
        <end position="80"/>
    </location>
</feature>
<dbReference type="InterPro" id="IPR035068">
    <property type="entry name" value="TldD/PmbA_N"/>
</dbReference>
<dbReference type="Pfam" id="PF01523">
    <property type="entry name" value="PmbA_TldD_1st"/>
    <property type="match status" value="1"/>
</dbReference>
<evidence type="ECO:0000256" key="2">
    <source>
        <dbReference type="ARBA" id="ARBA00022670"/>
    </source>
</evidence>
<proteinExistence type="inferred from homology"/>
<dbReference type="SUPFAM" id="SSF111283">
    <property type="entry name" value="Putative modulator of DNA gyrase, PmbA/TldD"/>
    <property type="match status" value="1"/>
</dbReference>
<dbReference type="InterPro" id="IPR036059">
    <property type="entry name" value="TldD/PmbA_sf"/>
</dbReference>
<evidence type="ECO:0000256" key="4">
    <source>
        <dbReference type="ARBA" id="ARBA00023049"/>
    </source>
</evidence>
<evidence type="ECO:0000256" key="3">
    <source>
        <dbReference type="ARBA" id="ARBA00022801"/>
    </source>
</evidence>